<dbReference type="GO" id="GO:0043531">
    <property type="term" value="F:ADP binding"/>
    <property type="evidence" value="ECO:0007669"/>
    <property type="project" value="InterPro"/>
</dbReference>
<keyword evidence="2" id="KW-0547">Nucleotide-binding</keyword>
<evidence type="ECO:0000256" key="1">
    <source>
        <dbReference type="ARBA" id="ARBA00022737"/>
    </source>
</evidence>
<reference evidence="8" key="1">
    <citation type="submission" date="2016-06" db="EMBL/GenBank/DDBJ databases">
        <title>Parallel loss of symbiosis genes in relatives of nitrogen-fixing non-legume Parasponia.</title>
        <authorList>
            <person name="Van Velzen R."/>
            <person name="Holmer R."/>
            <person name="Bu F."/>
            <person name="Rutten L."/>
            <person name="Van Zeijl A."/>
            <person name="Liu W."/>
            <person name="Santuari L."/>
            <person name="Cao Q."/>
            <person name="Sharma T."/>
            <person name="Shen D."/>
            <person name="Roswanjaya Y."/>
            <person name="Wardhani T."/>
            <person name="Kalhor M.S."/>
            <person name="Jansen J."/>
            <person name="Van den Hoogen J."/>
            <person name="Gungor B."/>
            <person name="Hartog M."/>
            <person name="Hontelez J."/>
            <person name="Verver J."/>
            <person name="Yang W.-C."/>
            <person name="Schijlen E."/>
            <person name="Repin R."/>
            <person name="Schilthuizen M."/>
            <person name="Schranz E."/>
            <person name="Heidstra R."/>
            <person name="Miyata K."/>
            <person name="Fedorova E."/>
            <person name="Kohlen W."/>
            <person name="Bisseling T."/>
            <person name="Smit S."/>
            <person name="Geurts R."/>
        </authorList>
    </citation>
    <scope>NUCLEOTIDE SEQUENCE [LARGE SCALE GENOMIC DNA]</scope>
    <source>
        <strain evidence="8">cv. RG33-2</strain>
    </source>
</reference>
<dbReference type="Pfam" id="PF18052">
    <property type="entry name" value="Rx_N"/>
    <property type="match status" value="1"/>
</dbReference>
<dbReference type="Proteomes" id="UP000237000">
    <property type="component" value="Unassembled WGS sequence"/>
</dbReference>
<dbReference type="PANTHER" id="PTHR36766">
    <property type="entry name" value="PLANT BROAD-SPECTRUM MILDEW RESISTANCE PROTEIN RPW8"/>
    <property type="match status" value="1"/>
</dbReference>
<dbReference type="InterPro" id="IPR027417">
    <property type="entry name" value="P-loop_NTPase"/>
</dbReference>
<accession>A0A2P5BLP2</accession>
<dbReference type="InterPro" id="IPR042197">
    <property type="entry name" value="Apaf_helical"/>
</dbReference>
<sequence length="403" mass="45809">MAEAFAKVFGEALLSAFLQVLVDRVASKEILDLFPGDKAVVKLLRDLRTVLSSANSLLNDAEEKQITDENVQKWLDELKEVIYDADDLVDKMDGEVLRSKQEGKHRTKFKNFFKFFNKKVKLEAEEILCTLTLLVDQKDSLRLREVENKSSSNRLAPSLEASDVYGREADREEIVNLLLSHDASSGNKVSVIRIVGMGGIGKTTLAQLVYKDGRIEEHFELKAWVTVSQDFNISKITTTICAKLPSEEPGKLEHRDNDEPFELQEKLKKALRGKKFLVVLDDVWDNDSDQWDSLKSSFESGASGSKIIVTSRRENVASIMVVVKTHYLSELTDEYCWKLFVKYVCGTNEDLDESKEEIGREYVKRCKGLPLAIKTLGCLLRSDQHVHKWESILNVDVWNKQDS</sequence>
<protein>
    <submittedName>
        <fullName evidence="7">NB-ARC domain containing protein</fullName>
    </submittedName>
</protein>
<gene>
    <name evidence="7" type="ORF">TorRG33x02_316630</name>
</gene>
<keyword evidence="3" id="KW-0611">Plant defense</keyword>
<dbReference type="InParanoid" id="A0A2P5BLP2"/>
<feature type="non-terminal residue" evidence="7">
    <location>
        <position position="403"/>
    </location>
</feature>
<feature type="domain" description="NB-ARC" evidence="5">
    <location>
        <begin position="171"/>
        <end position="346"/>
    </location>
</feature>
<name>A0A2P5BLP2_TREOI</name>
<keyword evidence="1" id="KW-0677">Repeat</keyword>
<dbReference type="Pfam" id="PF00931">
    <property type="entry name" value="NB-ARC"/>
    <property type="match status" value="1"/>
</dbReference>
<keyword evidence="4" id="KW-0067">ATP-binding</keyword>
<evidence type="ECO:0000256" key="4">
    <source>
        <dbReference type="ARBA" id="ARBA00022840"/>
    </source>
</evidence>
<keyword evidence="8" id="KW-1185">Reference proteome</keyword>
<dbReference type="PRINTS" id="PR00364">
    <property type="entry name" value="DISEASERSIST"/>
</dbReference>
<feature type="domain" description="Disease resistance N-terminal" evidence="6">
    <location>
        <begin position="14"/>
        <end position="108"/>
    </location>
</feature>
<dbReference type="InterPro" id="IPR041118">
    <property type="entry name" value="Rx_N"/>
</dbReference>
<dbReference type="GO" id="GO:0006952">
    <property type="term" value="P:defense response"/>
    <property type="evidence" value="ECO:0007669"/>
    <property type="project" value="UniProtKB-KW"/>
</dbReference>
<dbReference type="Gene3D" id="1.10.8.430">
    <property type="entry name" value="Helical domain of apoptotic protease-activating factors"/>
    <property type="match status" value="1"/>
</dbReference>
<evidence type="ECO:0000256" key="3">
    <source>
        <dbReference type="ARBA" id="ARBA00022821"/>
    </source>
</evidence>
<dbReference type="OrthoDB" id="1194197at2759"/>
<dbReference type="Gene3D" id="1.20.5.4130">
    <property type="match status" value="1"/>
</dbReference>
<evidence type="ECO:0000259" key="5">
    <source>
        <dbReference type="Pfam" id="PF00931"/>
    </source>
</evidence>
<dbReference type="FunFam" id="3.40.50.300:FF:001091">
    <property type="entry name" value="Probable disease resistance protein At1g61300"/>
    <property type="match status" value="1"/>
</dbReference>
<dbReference type="Gene3D" id="3.40.50.300">
    <property type="entry name" value="P-loop containing nucleotide triphosphate hydrolases"/>
    <property type="match status" value="1"/>
</dbReference>
<evidence type="ECO:0000313" key="8">
    <source>
        <dbReference type="Proteomes" id="UP000237000"/>
    </source>
</evidence>
<dbReference type="AlphaFoldDB" id="A0A2P5BLP2"/>
<dbReference type="SUPFAM" id="SSF52540">
    <property type="entry name" value="P-loop containing nucleoside triphosphate hydrolases"/>
    <property type="match status" value="1"/>
</dbReference>
<evidence type="ECO:0000256" key="2">
    <source>
        <dbReference type="ARBA" id="ARBA00022741"/>
    </source>
</evidence>
<evidence type="ECO:0000313" key="7">
    <source>
        <dbReference type="EMBL" id="PON49729.1"/>
    </source>
</evidence>
<dbReference type="InterPro" id="IPR002182">
    <property type="entry name" value="NB-ARC"/>
</dbReference>
<organism evidence="7 8">
    <name type="scientific">Trema orientale</name>
    <name type="common">Charcoal tree</name>
    <name type="synonym">Celtis orientalis</name>
    <dbReference type="NCBI Taxonomy" id="63057"/>
    <lineage>
        <taxon>Eukaryota</taxon>
        <taxon>Viridiplantae</taxon>
        <taxon>Streptophyta</taxon>
        <taxon>Embryophyta</taxon>
        <taxon>Tracheophyta</taxon>
        <taxon>Spermatophyta</taxon>
        <taxon>Magnoliopsida</taxon>
        <taxon>eudicotyledons</taxon>
        <taxon>Gunneridae</taxon>
        <taxon>Pentapetalae</taxon>
        <taxon>rosids</taxon>
        <taxon>fabids</taxon>
        <taxon>Rosales</taxon>
        <taxon>Cannabaceae</taxon>
        <taxon>Trema</taxon>
    </lineage>
</organism>
<dbReference type="PANTHER" id="PTHR36766:SF40">
    <property type="entry name" value="DISEASE RESISTANCE PROTEIN RGA3"/>
    <property type="match status" value="1"/>
</dbReference>
<dbReference type="GO" id="GO:0005524">
    <property type="term" value="F:ATP binding"/>
    <property type="evidence" value="ECO:0007669"/>
    <property type="project" value="UniProtKB-KW"/>
</dbReference>
<evidence type="ECO:0000259" key="6">
    <source>
        <dbReference type="Pfam" id="PF18052"/>
    </source>
</evidence>
<proteinExistence type="predicted"/>
<comment type="caution">
    <text evidence="7">The sequence shown here is derived from an EMBL/GenBank/DDBJ whole genome shotgun (WGS) entry which is preliminary data.</text>
</comment>
<dbReference type="EMBL" id="JXTC01000496">
    <property type="protein sequence ID" value="PON49729.1"/>
    <property type="molecule type" value="Genomic_DNA"/>
</dbReference>